<dbReference type="InterPro" id="IPR000731">
    <property type="entry name" value="SSD"/>
</dbReference>
<keyword evidence="4" id="KW-1185">Reference proteome</keyword>
<protein>
    <submittedName>
        <fullName evidence="5">SSD domain-containing protein</fullName>
    </submittedName>
</protein>
<keyword evidence="2" id="KW-0472">Membrane</keyword>
<dbReference type="Gene3D" id="1.20.1640.10">
    <property type="entry name" value="Multidrug efflux transporter AcrB transmembrane domain"/>
    <property type="match status" value="1"/>
</dbReference>
<name>A0A1I7TRQ9_9PELO</name>
<reference evidence="5" key="1">
    <citation type="submission" date="2016-11" db="UniProtKB">
        <authorList>
            <consortium name="WormBaseParasite"/>
        </authorList>
    </citation>
    <scope>IDENTIFICATION</scope>
</reference>
<dbReference type="GO" id="GO:0005886">
    <property type="term" value="C:plasma membrane"/>
    <property type="evidence" value="ECO:0007669"/>
    <property type="project" value="TreeGrafter"/>
</dbReference>
<dbReference type="WBParaSite" id="Csp11.Scaffold629.g11111.t1">
    <property type="protein sequence ID" value="Csp11.Scaffold629.g11111.t1"/>
    <property type="gene ID" value="Csp11.Scaffold629.g11111"/>
</dbReference>
<keyword evidence="2" id="KW-1133">Transmembrane helix</keyword>
<evidence type="ECO:0000256" key="2">
    <source>
        <dbReference type="SAM" id="Phobius"/>
    </source>
</evidence>
<sequence>MCQCATEAELGKPPPSYSLIPSNKTPSHCHSTNSIIIRLTVLLENVKMLGKAVKEMILGPSLGHLGSMIGSRPWLWIIVSFLVGLASISSIILNPPKLEMGFDSGYTTLDAPSIMEMRAQRDFFTDGREGNPWYSALFAEPRDKTKSMHAGKEYSEMKRFYRYIKNITIRHDEILDKNLSYYDLCGSTCDLNELLFTTESMSFFGMSYPVTSIFAYQSNIGKHFYEVKTKEDGDLLSAKKAMLVFMAFYQTKEVKSDLSLYEMRVQHIVDRHNANKNHSVIFTFHGERGMAGAVESGMKHAFKYLGAGVGLSIVVLFGILLFFSRLFSQFTFCRIVLLWITAILVPMLSLITAFAIYNFFGYAITPLTIFTPFLALIHGYYTVIMLTHTWLSDSELRRDSRDEHLLEVDNSKKSFQGGFQVFATCMPSLIVTSSPALAFIICSVYSIAKYAAVSFLIGLIMAFTIVFSVFFFSPAILIICPAKDFSPLPTSEKKVIQPTLKRVESMRNCYCKHVDKTKWIKAVAVIVVLLLLIVPIYMGCTRVEGNLDYRQLLKPDSPRNYGVHMMSDIVWPTWFSIMVFVNKPPNFADPREYGRFKDMLAEIDAIENKLPNSTDMVWINDFCRHTHSKPTDDTLDMTKFKSFIEDAIYKSWRDGVKFRFINDTTPVITSMLHIVSFEGTKTLADKARLFEKCRAVTNKYPEFKTTPFDTEIGFADIILQVPLVVAVIPLVATTVMFIVSAIIIGNLSVALLNFIIVCILYSSSLGAVTLFGVTINPFNAAFFLIIAALSPSFTTHFCYYYQQAMRINSRAKRVERMNEMLRKCFFPCISSVLCSIAVFLPALFCSINIFETVAFTNIVFCCLGIILAFSVQVFLNMLPDMFTGTHWFCSPQS</sequence>
<feature type="transmembrane region" description="Helical" evidence="2">
    <location>
        <begin position="421"/>
        <end position="447"/>
    </location>
</feature>
<feature type="transmembrane region" description="Helical" evidence="2">
    <location>
        <begin position="855"/>
        <end position="875"/>
    </location>
</feature>
<feature type="transmembrane region" description="Helical" evidence="2">
    <location>
        <begin position="453"/>
        <end position="479"/>
    </location>
</feature>
<dbReference type="Proteomes" id="UP000095282">
    <property type="component" value="Unplaced"/>
</dbReference>
<evidence type="ECO:0000259" key="3">
    <source>
        <dbReference type="PROSITE" id="PS50156"/>
    </source>
</evidence>
<dbReference type="PANTHER" id="PTHR10796:SF189">
    <property type="entry name" value="SSD DOMAIN-CONTAINING PROTEIN"/>
    <property type="match status" value="1"/>
</dbReference>
<dbReference type="SUPFAM" id="SSF82866">
    <property type="entry name" value="Multidrug efflux transporter AcrB transmembrane domain"/>
    <property type="match status" value="1"/>
</dbReference>
<proteinExistence type="inferred from homology"/>
<feature type="transmembrane region" description="Helical" evidence="2">
    <location>
        <begin position="335"/>
        <end position="357"/>
    </location>
</feature>
<dbReference type="PROSITE" id="PS50156">
    <property type="entry name" value="SSD"/>
    <property type="match status" value="1"/>
</dbReference>
<dbReference type="InterPro" id="IPR051697">
    <property type="entry name" value="Patched_domain-protein"/>
</dbReference>
<feature type="transmembrane region" description="Helical" evidence="2">
    <location>
        <begin position="369"/>
        <end position="391"/>
    </location>
</feature>
<dbReference type="GO" id="GO:0018996">
    <property type="term" value="P:molting cycle, collagen and cuticulin-based cuticle"/>
    <property type="evidence" value="ECO:0007669"/>
    <property type="project" value="TreeGrafter"/>
</dbReference>
<feature type="transmembrane region" description="Helical" evidence="2">
    <location>
        <begin position="823"/>
        <end position="849"/>
    </location>
</feature>
<dbReference type="GO" id="GO:0030659">
    <property type="term" value="C:cytoplasmic vesicle membrane"/>
    <property type="evidence" value="ECO:0007669"/>
    <property type="project" value="TreeGrafter"/>
</dbReference>
<evidence type="ECO:0000313" key="4">
    <source>
        <dbReference type="Proteomes" id="UP000095282"/>
    </source>
</evidence>
<feature type="transmembrane region" description="Helical" evidence="2">
    <location>
        <begin position="751"/>
        <end position="775"/>
    </location>
</feature>
<evidence type="ECO:0000313" key="5">
    <source>
        <dbReference type="WBParaSite" id="Csp11.Scaffold629.g11111.t1"/>
    </source>
</evidence>
<feature type="transmembrane region" description="Helical" evidence="2">
    <location>
        <begin position="304"/>
        <end position="323"/>
    </location>
</feature>
<dbReference type="AlphaFoldDB" id="A0A1I7TRQ9"/>
<feature type="domain" description="SSD" evidence="3">
    <location>
        <begin position="338"/>
        <end position="478"/>
    </location>
</feature>
<feature type="transmembrane region" description="Helical" evidence="2">
    <location>
        <begin position="781"/>
        <end position="802"/>
    </location>
</feature>
<feature type="transmembrane region" description="Helical" evidence="2">
    <location>
        <begin position="74"/>
        <end position="93"/>
    </location>
</feature>
<accession>A0A1I7TRQ9</accession>
<organism evidence="4 5">
    <name type="scientific">Caenorhabditis tropicalis</name>
    <dbReference type="NCBI Taxonomy" id="1561998"/>
    <lineage>
        <taxon>Eukaryota</taxon>
        <taxon>Metazoa</taxon>
        <taxon>Ecdysozoa</taxon>
        <taxon>Nematoda</taxon>
        <taxon>Chromadorea</taxon>
        <taxon>Rhabditida</taxon>
        <taxon>Rhabditina</taxon>
        <taxon>Rhabditomorpha</taxon>
        <taxon>Rhabditoidea</taxon>
        <taxon>Rhabditidae</taxon>
        <taxon>Peloderinae</taxon>
        <taxon>Caenorhabditis</taxon>
    </lineage>
</organism>
<dbReference type="GO" id="GO:0006897">
    <property type="term" value="P:endocytosis"/>
    <property type="evidence" value="ECO:0007669"/>
    <property type="project" value="TreeGrafter"/>
</dbReference>
<feature type="transmembrane region" description="Helical" evidence="2">
    <location>
        <begin position="723"/>
        <end position="744"/>
    </location>
</feature>
<keyword evidence="2" id="KW-0812">Transmembrane</keyword>
<comment type="similarity">
    <text evidence="1">Belongs to the patched family.</text>
</comment>
<dbReference type="STRING" id="1561998.A0A1I7TRQ9"/>
<dbReference type="PANTHER" id="PTHR10796">
    <property type="entry name" value="PATCHED-RELATED"/>
    <property type="match status" value="1"/>
</dbReference>
<feature type="transmembrane region" description="Helical" evidence="2">
    <location>
        <begin position="519"/>
        <end position="538"/>
    </location>
</feature>
<evidence type="ECO:0000256" key="1">
    <source>
        <dbReference type="ARBA" id="ARBA00005585"/>
    </source>
</evidence>